<dbReference type="GO" id="GO:0016758">
    <property type="term" value="F:hexosyltransferase activity"/>
    <property type="evidence" value="ECO:0007669"/>
    <property type="project" value="UniProtKB-ARBA"/>
</dbReference>
<name>A0NJQ1_OENOE</name>
<organism evidence="2 3">
    <name type="scientific">Oenococcus oeni ATCC BAA-1163</name>
    <dbReference type="NCBI Taxonomy" id="379360"/>
    <lineage>
        <taxon>Bacteria</taxon>
        <taxon>Bacillati</taxon>
        <taxon>Bacillota</taxon>
        <taxon>Bacilli</taxon>
        <taxon>Lactobacillales</taxon>
        <taxon>Lactobacillaceae</taxon>
        <taxon>Oenococcus</taxon>
    </lineage>
</organism>
<protein>
    <submittedName>
        <fullName evidence="2">Glycosyl transferase, group 2 family</fullName>
    </submittedName>
</protein>
<dbReference type="AlphaFoldDB" id="A0NJQ1"/>
<dbReference type="SUPFAM" id="SSF53448">
    <property type="entry name" value="Nucleotide-diphospho-sugar transferases"/>
    <property type="match status" value="1"/>
</dbReference>
<accession>A0NJQ1</accession>
<evidence type="ECO:0000259" key="1">
    <source>
        <dbReference type="Pfam" id="PF00535"/>
    </source>
</evidence>
<keyword evidence="2" id="KW-0808">Transferase</keyword>
<dbReference type="PANTHER" id="PTHR22916">
    <property type="entry name" value="GLYCOSYLTRANSFERASE"/>
    <property type="match status" value="1"/>
</dbReference>
<dbReference type="InterPro" id="IPR001173">
    <property type="entry name" value="Glyco_trans_2-like"/>
</dbReference>
<gene>
    <name evidence="2" type="ORF">OENOO_59026</name>
</gene>
<dbReference type="Gene3D" id="3.90.550.10">
    <property type="entry name" value="Spore Coat Polysaccharide Biosynthesis Protein SpsA, Chain A"/>
    <property type="match status" value="1"/>
</dbReference>
<comment type="caution">
    <text evidence="2">The sequence shown here is derived from an EMBL/GenBank/DDBJ whole genome shotgun (WGS) entry which is preliminary data.</text>
</comment>
<evidence type="ECO:0000313" key="2">
    <source>
        <dbReference type="EMBL" id="EAV39278.1"/>
    </source>
</evidence>
<dbReference type="PANTHER" id="PTHR22916:SF3">
    <property type="entry name" value="UDP-GLCNAC:BETAGAL BETA-1,3-N-ACETYLGLUCOSAMINYLTRANSFERASE-LIKE PROTEIN 1"/>
    <property type="match status" value="1"/>
</dbReference>
<evidence type="ECO:0000313" key="3">
    <source>
        <dbReference type="Proteomes" id="UP000003346"/>
    </source>
</evidence>
<sequence length="292" mass="33538">MVMKLTSTVIMAAFNGSKYIYDQLDSIANQKLKPTKVIIRDDCSTDDTETIVKNFIFEHDLQNSWDFQVNPERKGWRDNFMDMVDQTNTDIVFFADQDDIWNKNKISESMKCFSENDDMEVLVSDYNFLPADQKILPKDTIDEVGDGDVGQVIPDLHNLIIRRDGCSMAFKKSIIGPLEEVYAGIRSDSNGLDQAHDQATWLAGLMRESLYHVNQPLMVHRAHLDSTWQTVRKNNRSLFVGLPEEGPNYIVFLKSIQNFLLHSYSYSRFSKQAQQKLEKVIAEEIDLLANPV</sequence>
<dbReference type="Proteomes" id="UP000003346">
    <property type="component" value="Unassembled WGS sequence"/>
</dbReference>
<dbReference type="HOGENOM" id="CLU_025996_2_0_9"/>
<dbReference type="InterPro" id="IPR029044">
    <property type="entry name" value="Nucleotide-diphossugar_trans"/>
</dbReference>
<feature type="domain" description="Glycosyltransferase 2-like" evidence="1">
    <location>
        <begin position="8"/>
        <end position="138"/>
    </location>
</feature>
<dbReference type="EMBL" id="AAUV01000054">
    <property type="protein sequence ID" value="EAV39278.1"/>
    <property type="molecule type" value="Genomic_DNA"/>
</dbReference>
<proteinExistence type="predicted"/>
<reference evidence="2 3" key="1">
    <citation type="submission" date="2006-11" db="EMBL/GenBank/DDBJ databases">
        <authorList>
            <consortium name="Laboratoire de Microbiologie (Universite Bourgogne)"/>
            <consortium name="GENOME Express"/>
            <consortium name="UMR Oenologie Ampelologie (Universite Bordeaux 2)"/>
            <person name="Guzzo J."/>
        </authorList>
    </citation>
    <scope>NUCLEOTIDE SEQUENCE [LARGE SCALE GENOMIC DNA]</scope>
    <source>
        <strain evidence="2 3">ATCC BAA-1163</strain>
    </source>
</reference>
<dbReference type="Pfam" id="PF00535">
    <property type="entry name" value="Glycos_transf_2"/>
    <property type="match status" value="1"/>
</dbReference>